<accession>A0A6J3MDI8</accession>
<feature type="compositionally biased region" description="Polar residues" evidence="12">
    <location>
        <begin position="246"/>
        <end position="256"/>
    </location>
</feature>
<reference evidence="15" key="1">
    <citation type="submission" date="2020-01" db="EMBL/GenBank/DDBJ databases">
        <authorList>
            <consortium name="DOE Joint Genome Institute"/>
            <person name="Haridas S."/>
            <person name="Albert R."/>
            <person name="Binder M."/>
            <person name="Bloem J."/>
            <person name="Labutti K."/>
            <person name="Salamov A."/>
            <person name="Andreopoulos B."/>
            <person name="Baker S.E."/>
            <person name="Barry K."/>
            <person name="Bills G."/>
            <person name="Bluhm B.H."/>
            <person name="Cannon C."/>
            <person name="Castanera R."/>
            <person name="Culley D.E."/>
            <person name="Daum C."/>
            <person name="Ezra D."/>
            <person name="Gonzalez J.B."/>
            <person name="Henrissat B."/>
            <person name="Kuo A."/>
            <person name="Liang C."/>
            <person name="Lipzen A."/>
            <person name="Lutzoni F."/>
            <person name="Magnuson J."/>
            <person name="Mondo S."/>
            <person name="Nolan M."/>
            <person name="Ohm R."/>
            <person name="Pangilinan J."/>
            <person name="Park H.-J."/>
            <person name="Ramirez L."/>
            <person name="Alfaro M."/>
            <person name="Sun H."/>
            <person name="Tritt A."/>
            <person name="Yoshinaga Y."/>
            <person name="Zwiers L.-H."/>
            <person name="Turgeon B.G."/>
            <person name="Goodwin S.B."/>
            <person name="Spatafora J.W."/>
            <person name="Crous P.W."/>
            <person name="Grigoriev I.V."/>
        </authorList>
    </citation>
    <scope>NUCLEOTIDE SEQUENCE</scope>
    <source>
        <strain evidence="15">CBS 342.82</strain>
    </source>
</reference>
<feature type="compositionally biased region" description="Basic and acidic residues" evidence="12">
    <location>
        <begin position="381"/>
        <end position="392"/>
    </location>
</feature>
<feature type="compositionally biased region" description="Polar residues" evidence="12">
    <location>
        <begin position="305"/>
        <end position="323"/>
    </location>
</feature>
<dbReference type="Proteomes" id="UP000504637">
    <property type="component" value="Unplaced"/>
</dbReference>
<evidence type="ECO:0000313" key="15">
    <source>
        <dbReference type="RefSeq" id="XP_033461948.1"/>
    </source>
</evidence>
<evidence type="ECO:0000256" key="8">
    <source>
        <dbReference type="ARBA" id="ARBA00078403"/>
    </source>
</evidence>
<dbReference type="GO" id="GO:0005886">
    <property type="term" value="C:plasma membrane"/>
    <property type="evidence" value="ECO:0007669"/>
    <property type="project" value="TreeGrafter"/>
</dbReference>
<evidence type="ECO:0000256" key="1">
    <source>
        <dbReference type="ARBA" id="ARBA00000444"/>
    </source>
</evidence>
<dbReference type="Gene3D" id="3.30.800.10">
    <property type="entry name" value="Phosphatidylinositol Phosphate Kinase II Beta"/>
    <property type="match status" value="1"/>
</dbReference>
<keyword evidence="14" id="KW-1185">Reference proteome</keyword>
<feature type="region of interest" description="Disordered" evidence="12">
    <location>
        <begin position="761"/>
        <end position="792"/>
    </location>
</feature>
<dbReference type="SMART" id="SM00330">
    <property type="entry name" value="PIPKc"/>
    <property type="match status" value="1"/>
</dbReference>
<evidence type="ECO:0000256" key="10">
    <source>
        <dbReference type="ARBA" id="ARBA00082306"/>
    </source>
</evidence>
<dbReference type="AlphaFoldDB" id="A0A6J3MDI8"/>
<protein>
    <recommendedName>
        <fullName evidence="2">1-phosphatidylinositol-4-phosphate 5-kinase</fullName>
        <ecNumber evidence="2">2.7.1.68</ecNumber>
    </recommendedName>
    <alternativeName>
        <fullName evidence="10">1-phosphatidylinositol 4-phosphate kinase</fullName>
    </alternativeName>
    <alternativeName>
        <fullName evidence="8">Diphosphoinositide kinase</fullName>
    </alternativeName>
    <alternativeName>
        <fullName evidence="9">PIP5K</fullName>
    </alternativeName>
</protein>
<feature type="compositionally biased region" description="Basic and acidic residues" evidence="12">
    <location>
        <begin position="257"/>
        <end position="269"/>
    </location>
</feature>
<evidence type="ECO:0000256" key="4">
    <source>
        <dbReference type="ARBA" id="ARBA00022679"/>
    </source>
</evidence>
<sequence length="1108" mass="120808">MSTAVNLESEEKAPGLLDTFVRCVSAKRSDRSLTHSGSLPSDVPLTVPVSLPACLPACFLSRRHANTAPHRPSSLSTTTTTTVVVTLASAIPQSDNDDQLHRLPSHASSLSVRKSSDIHAAQHSTWLMVHAIDGRPTGGTVVADAGHATASYSQSPQNGEINNKGRRSSDLQRLSSEQQALSAATQLPGGWPQTPGANGTHNSTVREGLGGKDGSILTIPNGSHSSDRTPSAKAASLSARSKKSSGTMNGSENGMSNEHRSSEANRDANSRSAVSPDGYFGSYPANTKPSTPRSPMSRPVAFPTVDTTPNQSARTSAYGTVPTTPVAALSPVKESSPAPSGPVAEDMLKPPPQKPHHHRASSPPAFTPNGSSSPSILPMSRPDRLVHRHTLEVPKVITRTSKDGQDPTSDSAVHASGRFSPNTPTKRRGSLQLVRKQTKSVASDMPLDEFAQDEDAARWAEIIKAKRAKKQREDIDDERVVVGTKVDEHHVNYVTAYNMLTGIRFCVSRCNAKLDRALEPSDFAAKHKFSFDIAGNELTPSAKYDFKFKDYAPWVFRHMRAAFQIDPADYLMSLTAKYILSELGSPGKSGSFFYFSRDYKYIIKTIHHGEHKFLRKILVDYYNHVQDNPNTLLSQFYGLHRVKIPYGRKIHFVVMNNLFPPHRDIHRTFDLKGSTIGRDFKEEDLEKNPRATLKDLNWLRRNLHLEFGPTKKAAFVEQMQKDVALLQRLKIMDYSLLVGFHDLERGNEENLRDKTLQVFQPGGASKQDDSAGAGTVMAPGPGSLARTPSKMENAKRARELRDLVQKQRPIPMDQAIDKMPEAAGRDGFFFYADDGGFRATHEDDRPGEEIYYLGIIDCLTRYTLLKRAEHFYKGLGGHESQISPIPPERYGDRFIRFISGITMSREHAALVAEKERLTTNAAGVAIPAGSIDGIIEDPHLSATTSRNPSGTAEVLHKAEAMAEKSKKTHGPESDLPDRLMTTISPPSSATDNNDGIVAPTTLPVIGEAAESASNASPRVTPVPSRASLVEPETTTSGTSNHEDSRTARSSTPPHYIIGGRAPPTPPKDPHHIPNSRPSSSARSSAELNLDKRLPLLPGPAVAMDRPLE</sequence>
<name>A0A6J3MDI8_9PEZI</name>
<dbReference type="GO" id="GO:0046854">
    <property type="term" value="P:phosphatidylinositol phosphate biosynthetic process"/>
    <property type="evidence" value="ECO:0007669"/>
    <property type="project" value="UniProtKB-ARBA"/>
</dbReference>
<evidence type="ECO:0000256" key="11">
    <source>
        <dbReference type="PROSITE-ProRule" id="PRU00781"/>
    </source>
</evidence>
<evidence type="ECO:0000256" key="6">
    <source>
        <dbReference type="ARBA" id="ARBA00022777"/>
    </source>
</evidence>
<dbReference type="SUPFAM" id="SSF56104">
    <property type="entry name" value="SAICAR synthase-like"/>
    <property type="match status" value="1"/>
</dbReference>
<dbReference type="InterPro" id="IPR027484">
    <property type="entry name" value="PInositol-4-P-5-kinase_N"/>
</dbReference>
<dbReference type="Gene3D" id="3.30.810.10">
    <property type="entry name" value="2-Layer Sandwich"/>
    <property type="match status" value="1"/>
</dbReference>
<evidence type="ECO:0000256" key="12">
    <source>
        <dbReference type="SAM" id="MobiDB-lite"/>
    </source>
</evidence>
<dbReference type="CDD" id="cd17303">
    <property type="entry name" value="PIPKc_PIP5K_yeast_like"/>
    <property type="match status" value="1"/>
</dbReference>
<feature type="compositionally biased region" description="Polar residues" evidence="12">
    <location>
        <begin position="284"/>
        <end position="294"/>
    </location>
</feature>
<keyword evidence="4 11" id="KW-0808">Transferase</keyword>
<evidence type="ECO:0000256" key="5">
    <source>
        <dbReference type="ARBA" id="ARBA00022741"/>
    </source>
</evidence>
<evidence type="ECO:0000256" key="2">
    <source>
        <dbReference type="ARBA" id="ARBA00012172"/>
    </source>
</evidence>
<feature type="compositionally biased region" description="Basic and acidic residues" evidence="12">
    <location>
        <begin position="960"/>
        <end position="977"/>
    </location>
</feature>
<dbReference type="InterPro" id="IPR023610">
    <property type="entry name" value="PInositol-4/5-P-5/4-kinase"/>
</dbReference>
<dbReference type="InterPro" id="IPR027483">
    <property type="entry name" value="PInositol-4-P-4/5-kinase_C_sf"/>
</dbReference>
<organism evidence="15">
    <name type="scientific">Dissoconium aciculare CBS 342.82</name>
    <dbReference type="NCBI Taxonomy" id="1314786"/>
    <lineage>
        <taxon>Eukaryota</taxon>
        <taxon>Fungi</taxon>
        <taxon>Dikarya</taxon>
        <taxon>Ascomycota</taxon>
        <taxon>Pezizomycotina</taxon>
        <taxon>Dothideomycetes</taxon>
        <taxon>Dothideomycetidae</taxon>
        <taxon>Mycosphaerellales</taxon>
        <taxon>Dissoconiaceae</taxon>
        <taxon>Dissoconium</taxon>
    </lineage>
</organism>
<feature type="compositionally biased region" description="Low complexity" evidence="12">
    <location>
        <begin position="1072"/>
        <end position="1087"/>
    </location>
</feature>
<evidence type="ECO:0000259" key="13">
    <source>
        <dbReference type="PROSITE" id="PS51455"/>
    </source>
</evidence>
<dbReference type="PANTHER" id="PTHR23086:SF8">
    <property type="entry name" value="PHOSPHATIDYLINOSITOL 5-PHOSPHATE 4-KINASE, ISOFORM A"/>
    <property type="match status" value="1"/>
</dbReference>
<dbReference type="Pfam" id="PF01504">
    <property type="entry name" value="PIP5K"/>
    <property type="match status" value="1"/>
</dbReference>
<gene>
    <name evidence="15" type="ORF">K489DRAFT_399186</name>
</gene>
<keyword evidence="5 11" id="KW-0547">Nucleotide-binding</keyword>
<keyword evidence="7 11" id="KW-0067">ATP-binding</keyword>
<reference evidence="15" key="2">
    <citation type="submission" date="2020-04" db="EMBL/GenBank/DDBJ databases">
        <authorList>
            <consortium name="NCBI Genome Project"/>
        </authorList>
    </citation>
    <scope>NUCLEOTIDE SEQUENCE</scope>
    <source>
        <strain evidence="15">CBS 342.82</strain>
    </source>
</reference>
<feature type="compositionally biased region" description="Polar residues" evidence="12">
    <location>
        <begin position="171"/>
        <end position="185"/>
    </location>
</feature>
<feature type="compositionally biased region" description="Polar residues" evidence="12">
    <location>
        <begin position="195"/>
        <end position="205"/>
    </location>
</feature>
<evidence type="ECO:0000256" key="7">
    <source>
        <dbReference type="ARBA" id="ARBA00022840"/>
    </source>
</evidence>
<comment type="catalytic activity">
    <reaction evidence="1">
        <text>a 1,2-diacyl-sn-glycero-3-phospho-(1D-myo-inositol 4-phosphate) + ATP = a 1,2-diacyl-sn-glycero-3-phospho-(1D-myo-inositol-4,5-bisphosphate) + ADP + H(+)</text>
        <dbReference type="Rhea" id="RHEA:14425"/>
        <dbReference type="ChEBI" id="CHEBI:15378"/>
        <dbReference type="ChEBI" id="CHEBI:30616"/>
        <dbReference type="ChEBI" id="CHEBI:58178"/>
        <dbReference type="ChEBI" id="CHEBI:58456"/>
        <dbReference type="ChEBI" id="CHEBI:456216"/>
        <dbReference type="EC" id="2.7.1.68"/>
    </reaction>
</comment>
<feature type="domain" description="PIPK" evidence="13">
    <location>
        <begin position="489"/>
        <end position="902"/>
    </location>
</feature>
<evidence type="ECO:0000256" key="9">
    <source>
        <dbReference type="ARBA" id="ARBA00080374"/>
    </source>
</evidence>
<dbReference type="FunFam" id="3.30.800.10:FF:000009">
    <property type="entry name" value="Phosphatidylinositol 4-phosphate 5-kinase its3"/>
    <property type="match status" value="1"/>
</dbReference>
<dbReference type="PROSITE" id="PS51455">
    <property type="entry name" value="PIPK"/>
    <property type="match status" value="1"/>
</dbReference>
<evidence type="ECO:0000313" key="14">
    <source>
        <dbReference type="Proteomes" id="UP000504637"/>
    </source>
</evidence>
<dbReference type="GO" id="GO:0005524">
    <property type="term" value="F:ATP binding"/>
    <property type="evidence" value="ECO:0007669"/>
    <property type="project" value="UniProtKB-UniRule"/>
</dbReference>
<feature type="region of interest" description="Disordered" evidence="12">
    <location>
        <begin position="960"/>
        <end position="1108"/>
    </location>
</feature>
<dbReference type="GeneID" id="54364753"/>
<dbReference type="RefSeq" id="XP_033461948.1">
    <property type="nucleotide sequence ID" value="XM_033606953.1"/>
</dbReference>
<keyword evidence="3" id="KW-0597">Phosphoprotein</keyword>
<dbReference type="GO" id="GO:0016308">
    <property type="term" value="F:1-phosphatidylinositol-4-phosphate 5-kinase activity"/>
    <property type="evidence" value="ECO:0007669"/>
    <property type="project" value="UniProtKB-EC"/>
</dbReference>
<proteinExistence type="predicted"/>
<dbReference type="OrthoDB" id="20783at2759"/>
<dbReference type="InterPro" id="IPR002498">
    <property type="entry name" value="PInositol-4-P-4/5-kinase_core"/>
</dbReference>
<dbReference type="PANTHER" id="PTHR23086">
    <property type="entry name" value="PHOSPHATIDYLINOSITOL-4-PHOSPHATE 5-KINASE"/>
    <property type="match status" value="1"/>
</dbReference>
<reference evidence="15" key="3">
    <citation type="submission" date="2025-08" db="UniProtKB">
        <authorList>
            <consortium name="RefSeq"/>
        </authorList>
    </citation>
    <scope>IDENTIFICATION</scope>
    <source>
        <strain evidence="15">CBS 342.82</strain>
    </source>
</reference>
<feature type="compositionally biased region" description="Polar residues" evidence="12">
    <location>
        <begin position="150"/>
        <end position="161"/>
    </location>
</feature>
<evidence type="ECO:0000256" key="3">
    <source>
        <dbReference type="ARBA" id="ARBA00022553"/>
    </source>
</evidence>
<feature type="region of interest" description="Disordered" evidence="12">
    <location>
        <begin position="148"/>
        <end position="432"/>
    </location>
</feature>
<feature type="compositionally biased region" description="Polar residues" evidence="12">
    <location>
        <begin position="981"/>
        <end position="993"/>
    </location>
</feature>
<keyword evidence="6 11" id="KW-0418">Kinase</keyword>
<feature type="region of interest" description="Disordered" evidence="12">
    <location>
        <begin position="95"/>
        <end position="115"/>
    </location>
</feature>
<dbReference type="EC" id="2.7.1.68" evidence="2"/>